<dbReference type="RefSeq" id="XP_038812637.1">
    <property type="nucleotide sequence ID" value="XM_038951173.1"/>
</dbReference>
<evidence type="ECO:0000313" key="4">
    <source>
        <dbReference type="EMBL" id="KAF7933844.1"/>
    </source>
</evidence>
<dbReference type="GeneID" id="62230327"/>
<evidence type="ECO:0000256" key="1">
    <source>
        <dbReference type="ARBA" id="ARBA00022737"/>
    </source>
</evidence>
<dbReference type="EMBL" id="RCSX01000006">
    <property type="protein sequence ID" value="KAF7933844.1"/>
    <property type="molecule type" value="Genomic_DNA"/>
</dbReference>
<dbReference type="Gene3D" id="3.40.50.300">
    <property type="entry name" value="P-loop containing nucleotide triphosphate hydrolases"/>
    <property type="match status" value="1"/>
</dbReference>
<evidence type="ECO:0008006" key="6">
    <source>
        <dbReference type="Google" id="ProtNLM"/>
    </source>
</evidence>
<dbReference type="InterPro" id="IPR056884">
    <property type="entry name" value="NPHP3-like_N"/>
</dbReference>
<dbReference type="Proteomes" id="UP000783213">
    <property type="component" value="Unassembled WGS sequence"/>
</dbReference>
<protein>
    <recommendedName>
        <fullName evidence="6">NACHT domain-containing protein</fullName>
    </recommendedName>
</protein>
<proteinExistence type="predicted"/>
<dbReference type="SUPFAM" id="SSF52540">
    <property type="entry name" value="P-loop containing nucleoside triphosphate hydrolases"/>
    <property type="match status" value="1"/>
</dbReference>
<dbReference type="Pfam" id="PF24883">
    <property type="entry name" value="NPHP3_N"/>
    <property type="match status" value="1"/>
</dbReference>
<evidence type="ECO:0000313" key="5">
    <source>
        <dbReference type="Proteomes" id="UP000783213"/>
    </source>
</evidence>
<gene>
    <name evidence="4" type="ORF">EAE98_003553</name>
</gene>
<sequence length="1222" mass="139438">MTTPGAAPYVKTQSEDLWNEALKQVQFTNTSALVAAGLERRQILVEILDLVQKQELKAQERKWKWKKKNGQVIIIRDIFVKLAIWIEKFKSIGDVVVQYDPIHASLPWAAVRFLLQAAISDINSNGAILEGMEIVVNLLARYEIVEYLHLQKISRAKALLADAIVKLYTAILDYLFQAHAYFEPHILKKIAHSFFRPEESTHKFISSIKQNELEVEKYTRLVSDESLGKIDRNMNALTQSMDVCHTSIQSLQQGISSTKLLGSDLRQRLGQLHNLTQTIQQDMSSAELKWNKIEHHLVKALNDLKDPVQRIAEDISSVKDNLKEKERVKVFEWLTTIPSSSHHREKSRSLLSGSCNWLLRKKEFKEWMEASTSSILWLHGIPGSGKSMLVCHVIEYLQSRAQQHQSSAPIAYFYCVRTVNEPERANPTEILRNILEQLCSLDAETPIREPVSKQYLARKKEARGRKPERLSLEETVNIILELLESNPATIVIDGLDECDPIKRNDLLLGLQKIITKSNNIVKVFVSSRDDHDLVHHLARSPNLYIHATDNTGDIILFIKSRIKEAIRQDKLLCGRVSSRLENIIIGKLIKKANGMFRLASMHIDSLCDPYRVKTEANVHHALDHLPQELGKSYDVVISQIVQAEYPNPLLASRALKWLLCSREALNSKTLPQAIFVNNAGHPLLSNDEILSICFNLVVYNEETDKFQFAHLSVREYLESQPGYSAEDTNLMAAEACLTCIMSESQERPTFRNHAVGFWGNYAKSAPSARREGALGELLVDFLVSPFESRIELATTRLASYLRRYEAYLRPDWIKDENEEMFIWTIFLACKYDLNEIVSRLIPRADCEYICTGKSSMGLNCVQISAYFDSPTTINLLHDITKSLLPKSLNYDLYWNSAYYIASHKGSRRAAQVISEIRTKQKKLCTQPRKYCVKPIFNHWVNASLLASQCSPETESREVMPPTALLQKNDADIASTLFKSFDECIGLCDECTFSILTPLDMVSLNIANAFLHFNAVENDTLSAKQRKVAAMAKIISDVINIRRKSMFEASEVSWVTSILAFTLIFDYQIDWEIFKHHLGEAFLYMSLHEKQSPYYYGTWYGNFCDLLDKAVRIRDVLDEQNAINWDALLLARRLDNGRDVLLALLRARTKIAPNIINLALSTWDGEMIEAFLKYNSVKIDNEVIRFVAGNIKHGKKIMEMLLAREMETEMSETALETTLESAQ</sequence>
<keyword evidence="5" id="KW-1185">Reference proteome</keyword>
<feature type="domain" description="Nephrocystin 3-like N-terminal" evidence="3">
    <location>
        <begin position="353"/>
        <end position="528"/>
    </location>
</feature>
<dbReference type="Pfam" id="PF24809">
    <property type="entry name" value="DUF7708"/>
    <property type="match status" value="1"/>
</dbReference>
<keyword evidence="1" id="KW-0677">Repeat</keyword>
<dbReference type="PANTHER" id="PTHR10039:SF16">
    <property type="entry name" value="GPI INOSITOL-DEACYLASE"/>
    <property type="match status" value="1"/>
</dbReference>
<accession>A0ABQ7ITV3</accession>
<dbReference type="PANTHER" id="PTHR10039">
    <property type="entry name" value="AMELOGENIN"/>
    <property type="match status" value="1"/>
</dbReference>
<organism evidence="4 5">
    <name type="scientific">Botrytis deweyae</name>
    <dbReference type="NCBI Taxonomy" id="2478750"/>
    <lineage>
        <taxon>Eukaryota</taxon>
        <taxon>Fungi</taxon>
        <taxon>Dikarya</taxon>
        <taxon>Ascomycota</taxon>
        <taxon>Pezizomycotina</taxon>
        <taxon>Leotiomycetes</taxon>
        <taxon>Helotiales</taxon>
        <taxon>Sclerotiniaceae</taxon>
        <taxon>Botrytis</taxon>
    </lineage>
</organism>
<reference evidence="4 5" key="1">
    <citation type="journal article" date="2020" name="Genome Biol. Evol.">
        <title>Comparative genomics of Sclerotiniaceae.</title>
        <authorList>
            <person name="Valero Jimenez C.A."/>
            <person name="Steentjes M."/>
            <person name="Scholten O.E."/>
            <person name="Van Kan J.A.L."/>
        </authorList>
    </citation>
    <scope>NUCLEOTIDE SEQUENCE [LARGE SCALE GENOMIC DNA]</scope>
    <source>
        <strain evidence="4 5">B1</strain>
    </source>
</reference>
<comment type="caution">
    <text evidence="4">The sequence shown here is derived from an EMBL/GenBank/DDBJ whole genome shotgun (WGS) entry which is preliminary data.</text>
</comment>
<evidence type="ECO:0000259" key="2">
    <source>
        <dbReference type="Pfam" id="PF24809"/>
    </source>
</evidence>
<dbReference type="InterPro" id="IPR027417">
    <property type="entry name" value="P-loop_NTPase"/>
</dbReference>
<evidence type="ECO:0000259" key="3">
    <source>
        <dbReference type="Pfam" id="PF24883"/>
    </source>
</evidence>
<feature type="domain" description="DUF7708" evidence="2">
    <location>
        <begin position="81"/>
        <end position="220"/>
    </location>
</feature>
<name>A0ABQ7ITV3_9HELO</name>
<dbReference type="InterPro" id="IPR056125">
    <property type="entry name" value="DUF7708"/>
</dbReference>